<keyword evidence="1" id="KW-1133">Transmembrane helix</keyword>
<dbReference type="RefSeq" id="WP_090406412.1">
    <property type="nucleotide sequence ID" value="NZ_FNDQ01000005.1"/>
</dbReference>
<reference evidence="3" key="1">
    <citation type="submission" date="2016-10" db="EMBL/GenBank/DDBJ databases">
        <authorList>
            <person name="Varghese N."/>
            <person name="Submissions S."/>
        </authorList>
    </citation>
    <scope>NUCLEOTIDE SEQUENCE [LARGE SCALE GENOMIC DNA]</scope>
    <source>
        <strain evidence="3">DSM 23313</strain>
    </source>
</reference>
<keyword evidence="1" id="KW-0472">Membrane</keyword>
<keyword evidence="3" id="KW-1185">Reference proteome</keyword>
<proteinExistence type="predicted"/>
<dbReference type="AlphaFoldDB" id="A0A1G8CTC7"/>
<keyword evidence="1" id="KW-0812">Transmembrane</keyword>
<gene>
    <name evidence="2" type="ORF">SAMN05421818_1052</name>
</gene>
<evidence type="ECO:0000313" key="2">
    <source>
        <dbReference type="EMBL" id="SDH48736.1"/>
    </source>
</evidence>
<dbReference type="EMBL" id="FNDQ01000005">
    <property type="protein sequence ID" value="SDH48736.1"/>
    <property type="molecule type" value="Genomic_DNA"/>
</dbReference>
<accession>A0A1G8CTC7</accession>
<dbReference type="PROSITE" id="PS51257">
    <property type="entry name" value="PROKAR_LIPOPROTEIN"/>
    <property type="match status" value="1"/>
</dbReference>
<feature type="transmembrane region" description="Helical" evidence="1">
    <location>
        <begin position="173"/>
        <end position="192"/>
    </location>
</feature>
<evidence type="ECO:0000313" key="3">
    <source>
        <dbReference type="Proteomes" id="UP000243588"/>
    </source>
</evidence>
<protein>
    <submittedName>
        <fullName evidence="2">Uncharacterized protein</fullName>
    </submittedName>
</protein>
<evidence type="ECO:0000256" key="1">
    <source>
        <dbReference type="SAM" id="Phobius"/>
    </source>
</evidence>
<organism evidence="2 3">
    <name type="scientific">Myroides phaeus</name>
    <dbReference type="NCBI Taxonomy" id="702745"/>
    <lineage>
        <taxon>Bacteria</taxon>
        <taxon>Pseudomonadati</taxon>
        <taxon>Bacteroidota</taxon>
        <taxon>Flavobacteriia</taxon>
        <taxon>Flavobacteriales</taxon>
        <taxon>Flavobacteriaceae</taxon>
        <taxon>Myroides</taxon>
    </lineage>
</organism>
<sequence>MTIYKHKLVCILLLVTTLYSCNKPKEDENLSTSHFGKSISYEKFLWKDARNDTLQKSFVYSFNNWAAEANSSVTITLNNGENELIKNKVPYHFLVNDTPIPDGKIILKSTNKTGDTINLKLVIPTQINTDFFGYITIADHNLDRVNDIENPNNTNIYKWSATQEIQMNPLKVILLWVLAITATCLFIYLLILRPIIFKRMGKGQITIQQPFFKNINVKNNIELVFTNKKHKQGFFNKIFQGKRTTITNNFFTNPIYFTPSVKSKIRIRTGGHYSIEPFTTTFEKGIIYEITNNNTKEKITITYL</sequence>
<dbReference type="Proteomes" id="UP000243588">
    <property type="component" value="Unassembled WGS sequence"/>
</dbReference>
<name>A0A1G8CTC7_9FLAO</name>